<dbReference type="PROSITE" id="PS51819">
    <property type="entry name" value="VOC"/>
    <property type="match status" value="1"/>
</dbReference>
<dbReference type="PANTHER" id="PTHR36503:SF2">
    <property type="entry name" value="BLR2408 PROTEIN"/>
    <property type="match status" value="1"/>
</dbReference>
<dbReference type="SUPFAM" id="SSF54593">
    <property type="entry name" value="Glyoxalase/Bleomycin resistance protein/Dihydroxybiphenyl dioxygenase"/>
    <property type="match status" value="1"/>
</dbReference>
<dbReference type="PANTHER" id="PTHR36503">
    <property type="entry name" value="BLR2520 PROTEIN"/>
    <property type="match status" value="1"/>
</dbReference>
<dbReference type="Gene3D" id="3.10.180.10">
    <property type="entry name" value="2,3-Dihydroxybiphenyl 1,2-Dioxygenase, domain 1"/>
    <property type="match status" value="1"/>
</dbReference>
<protein>
    <submittedName>
        <fullName evidence="2">VOC family protein</fullName>
    </submittedName>
</protein>
<gene>
    <name evidence="2" type="ORF">QRD43_01440</name>
</gene>
<comment type="caution">
    <text evidence="2">The sequence shown here is derived from an EMBL/GenBank/DDBJ whole genome shotgun (WGS) entry which is preliminary data.</text>
</comment>
<dbReference type="InterPro" id="IPR037523">
    <property type="entry name" value="VOC_core"/>
</dbReference>
<dbReference type="EMBL" id="JASVDS010000001">
    <property type="protein sequence ID" value="MDL5030555.1"/>
    <property type="molecule type" value="Genomic_DNA"/>
</dbReference>
<evidence type="ECO:0000259" key="1">
    <source>
        <dbReference type="PROSITE" id="PS51819"/>
    </source>
</evidence>
<reference evidence="2 3" key="1">
    <citation type="submission" date="2023-06" db="EMBL/GenBank/DDBJ databases">
        <title>Pelomonas sp. APW6 16S ribosomal RNA gene genome sequencing and assembly.</title>
        <authorList>
            <person name="Woo H."/>
        </authorList>
    </citation>
    <scope>NUCLEOTIDE SEQUENCE [LARGE SCALE GENOMIC DNA]</scope>
    <source>
        <strain evidence="2 3">APW6</strain>
    </source>
</reference>
<sequence length="135" mass="14720">MPKSIFISLPVADVSRSTTFYEALGFIRNPQMSDENGSCMVWSEAIMVMLVSHAKWRTFTSRPFPPAGSSDHMHSLVLDSREAVDAMNEAAAAHGGQADVNPMEDHGFMVTRDLADPDGHLWAALWMDPAAMPGA</sequence>
<accession>A0ABT7LFX9</accession>
<organism evidence="2 3">
    <name type="scientific">Roseateles subflavus</name>
    <dbReference type="NCBI Taxonomy" id="3053353"/>
    <lineage>
        <taxon>Bacteria</taxon>
        <taxon>Pseudomonadati</taxon>
        <taxon>Pseudomonadota</taxon>
        <taxon>Betaproteobacteria</taxon>
        <taxon>Burkholderiales</taxon>
        <taxon>Sphaerotilaceae</taxon>
        <taxon>Roseateles</taxon>
    </lineage>
</organism>
<evidence type="ECO:0000313" key="2">
    <source>
        <dbReference type="EMBL" id="MDL5030555.1"/>
    </source>
</evidence>
<evidence type="ECO:0000313" key="3">
    <source>
        <dbReference type="Proteomes" id="UP001238603"/>
    </source>
</evidence>
<dbReference type="Proteomes" id="UP001238603">
    <property type="component" value="Unassembled WGS sequence"/>
</dbReference>
<dbReference type="Pfam" id="PF00903">
    <property type="entry name" value="Glyoxalase"/>
    <property type="match status" value="1"/>
</dbReference>
<dbReference type="InterPro" id="IPR029068">
    <property type="entry name" value="Glyas_Bleomycin-R_OHBP_Dase"/>
</dbReference>
<dbReference type="RefSeq" id="WP_285980688.1">
    <property type="nucleotide sequence ID" value="NZ_JASVDS010000001.1"/>
</dbReference>
<feature type="domain" description="VOC" evidence="1">
    <location>
        <begin position="3"/>
        <end position="127"/>
    </location>
</feature>
<name>A0ABT7LFX9_9BURK</name>
<keyword evidence="3" id="KW-1185">Reference proteome</keyword>
<dbReference type="InterPro" id="IPR004360">
    <property type="entry name" value="Glyas_Fos-R_dOase_dom"/>
</dbReference>
<proteinExistence type="predicted"/>